<accession>A0AC61MPH9</accession>
<organism evidence="1 2">
    <name type="scientific">Miniphocaeibacter halophilus</name>
    <dbReference type="NCBI Taxonomy" id="2931922"/>
    <lineage>
        <taxon>Bacteria</taxon>
        <taxon>Bacillati</taxon>
        <taxon>Bacillota</taxon>
        <taxon>Tissierellia</taxon>
        <taxon>Tissierellales</taxon>
        <taxon>Peptoniphilaceae</taxon>
        <taxon>Miniphocaeibacter</taxon>
    </lineage>
</organism>
<name>A0AC61MPH9_9FIRM</name>
<keyword evidence="2" id="KW-1185">Reference proteome</keyword>
<proteinExistence type="predicted"/>
<protein>
    <submittedName>
        <fullName evidence="1">Alanine racemase</fullName>
        <ecNumber evidence="1">5.1.1.1</ecNumber>
    </submittedName>
</protein>
<evidence type="ECO:0000313" key="2">
    <source>
        <dbReference type="Proteomes" id="UP000595814"/>
    </source>
</evidence>
<sequence>MGKYQSYVKVNIDALEHNYFELKRICYPSKISAVVKANAYGLGAVTIARELEKIGLDYLCVANVNEALELRNNDIFLPILVLGYIADDFFKAIVQNRIEVTAYNFEHCKKINEEAKKLDAIVDVHIKIDTGMGRLGYLIDEKNIDSTIKEIKKISELSNIRIKGIYSHLSDADGEDFSYTKKQYEKFMNFIKLLEKENISIPIKHISNDAGAIVHGYYLDMIRSGIGIYGYYPSKTVEYSNKVKLEAVASLFTTVSSVKVFEEGESIGYNRTFKTNKVTKIATIAIGYADGYPIQLSNKGYVKIKGQKAKIIGKVCMDQTMVDVSNIEDINIGDSVLLYGKDEYGELPIYEIANLANTIVYDLICGITMRIPRIYIKDNKVLSVINYLKH</sequence>
<keyword evidence="1" id="KW-0413">Isomerase</keyword>
<gene>
    <name evidence="1" type="primary">alr</name>
    <name evidence="1" type="ORF">JFY71_09250</name>
</gene>
<dbReference type="EC" id="5.1.1.1" evidence="1"/>
<dbReference type="EMBL" id="CP066744">
    <property type="protein sequence ID" value="QQK07475.1"/>
    <property type="molecule type" value="Genomic_DNA"/>
</dbReference>
<reference evidence="1 2" key="1">
    <citation type="journal article" date="2022" name="Int. J. Syst. Evol. Microbiol.">
        <title>Miniphocaeibacter halophilus sp. nov., an ammonium-tolerant acetate-producing bacterium isolated from a biogas system.</title>
        <authorList>
            <person name="Schnurer A."/>
            <person name="Singh A."/>
            <person name="Bi S."/>
            <person name="Qiao W."/>
            <person name="Westerholm M."/>
        </authorList>
    </citation>
    <scope>NUCLEOTIDE SEQUENCE [LARGE SCALE GENOMIC DNA]</scope>
    <source>
        <strain evidence="1 2">AMB_01</strain>
    </source>
</reference>
<dbReference type="Proteomes" id="UP000595814">
    <property type="component" value="Chromosome"/>
</dbReference>
<evidence type="ECO:0000313" key="1">
    <source>
        <dbReference type="EMBL" id="QQK07475.1"/>
    </source>
</evidence>